<evidence type="ECO:0000256" key="1">
    <source>
        <dbReference type="SAM" id="SignalP"/>
    </source>
</evidence>
<evidence type="ECO:0000313" key="3">
    <source>
        <dbReference type="Proteomes" id="UP000041254"/>
    </source>
</evidence>
<dbReference type="EMBL" id="CDMY01000562">
    <property type="protein sequence ID" value="CEM23128.1"/>
    <property type="molecule type" value="Genomic_DNA"/>
</dbReference>
<reference evidence="2 3" key="1">
    <citation type="submission" date="2014-11" db="EMBL/GenBank/DDBJ databases">
        <authorList>
            <person name="Zhu J."/>
            <person name="Qi W."/>
            <person name="Song R."/>
        </authorList>
    </citation>
    <scope>NUCLEOTIDE SEQUENCE [LARGE SCALE GENOMIC DNA]</scope>
</reference>
<feature type="chain" id="PRO_5005190188" description="Apple domain-containing protein" evidence="1">
    <location>
        <begin position="26"/>
        <end position="265"/>
    </location>
</feature>
<accession>A0A0G4G4E9</accession>
<dbReference type="VEuPathDB" id="CryptoDB:Vbra_16955"/>
<dbReference type="Proteomes" id="UP000041254">
    <property type="component" value="Unassembled WGS sequence"/>
</dbReference>
<organism evidence="2 3">
    <name type="scientific">Vitrella brassicaformis (strain CCMP3155)</name>
    <dbReference type="NCBI Taxonomy" id="1169540"/>
    <lineage>
        <taxon>Eukaryota</taxon>
        <taxon>Sar</taxon>
        <taxon>Alveolata</taxon>
        <taxon>Colpodellida</taxon>
        <taxon>Vitrellaceae</taxon>
        <taxon>Vitrella</taxon>
    </lineage>
</organism>
<keyword evidence="1" id="KW-0732">Signal</keyword>
<gene>
    <name evidence="2" type="ORF">Vbra_16955</name>
</gene>
<name>A0A0G4G4E9_VITBC</name>
<dbReference type="InParanoid" id="A0A0G4G4E9"/>
<protein>
    <recommendedName>
        <fullName evidence="4">Apple domain-containing protein</fullName>
    </recommendedName>
</protein>
<keyword evidence="3" id="KW-1185">Reference proteome</keyword>
<dbReference type="AlphaFoldDB" id="A0A0G4G4E9"/>
<proteinExistence type="predicted"/>
<evidence type="ECO:0000313" key="2">
    <source>
        <dbReference type="EMBL" id="CEM23128.1"/>
    </source>
</evidence>
<feature type="signal peptide" evidence="1">
    <location>
        <begin position="1"/>
        <end position="25"/>
    </location>
</feature>
<evidence type="ECO:0008006" key="4">
    <source>
        <dbReference type="Google" id="ProtNLM"/>
    </source>
</evidence>
<sequence length="265" mass="28364">MTHRRRLSLLSFVWLIGLLPLSSLAQSGAPGIQDCADEHGIARLYDFANFTAIDASVVESVVPTCAVGGTEVRIEAYLKRGNTGELGLGLARCTDEQILGAHQGQRIGMCLRRASVSSHALGQGLATHNHGLVRILQASPLHCNFLRPHPAYLSDNLNLPSDLSDTAHTSIAPPPAPYMAAFATSGAPVTDTPYAMCDFGSEGKKVEWFDGFKTSVVTLDAQCVSGCEDCVSRGGVRCVRWLRQAGSAEVDYSKCAKDGFESRLL</sequence>